<evidence type="ECO:0000313" key="1">
    <source>
        <dbReference type="EMBL" id="SNR36388.1"/>
    </source>
</evidence>
<dbReference type="Proteomes" id="UP000198379">
    <property type="component" value="Unassembled WGS sequence"/>
</dbReference>
<proteinExistence type="predicted"/>
<evidence type="ECO:0000313" key="2">
    <source>
        <dbReference type="Proteomes" id="UP000198379"/>
    </source>
</evidence>
<dbReference type="RefSeq" id="WP_089369548.1">
    <property type="nucleotide sequence ID" value="NZ_BMEP01000002.1"/>
</dbReference>
<keyword evidence="2" id="KW-1185">Reference proteome</keyword>
<name>A0A238VQ98_9FLAO</name>
<organism evidence="1 2">
    <name type="scientific">Dokdonia pacifica</name>
    <dbReference type="NCBI Taxonomy" id="1627892"/>
    <lineage>
        <taxon>Bacteria</taxon>
        <taxon>Pseudomonadati</taxon>
        <taxon>Bacteroidota</taxon>
        <taxon>Flavobacteriia</taxon>
        <taxon>Flavobacteriales</taxon>
        <taxon>Flavobacteriaceae</taxon>
        <taxon>Dokdonia</taxon>
    </lineage>
</organism>
<gene>
    <name evidence="1" type="ORF">SAMN06265376_101179</name>
</gene>
<reference evidence="1 2" key="1">
    <citation type="submission" date="2017-06" db="EMBL/GenBank/DDBJ databases">
        <authorList>
            <person name="Kim H.J."/>
            <person name="Triplett B.A."/>
        </authorList>
    </citation>
    <scope>NUCLEOTIDE SEQUENCE [LARGE SCALE GENOMIC DNA]</scope>
    <source>
        <strain evidence="1 2">DSM 25597</strain>
    </source>
</reference>
<protein>
    <submittedName>
        <fullName evidence="1">Uncharacterized protein</fullName>
    </submittedName>
</protein>
<dbReference type="EMBL" id="FZNY01000001">
    <property type="protein sequence ID" value="SNR36388.1"/>
    <property type="molecule type" value="Genomic_DNA"/>
</dbReference>
<sequence>MSTENAFTIINQTGENILVAFISRMTQLETYAWKVVGPSQDHPHIEPFPKQMELVTNYYPEGVSSEGPYGGKQTDSVWWDTIKKTPTAYKADWNEAANKVDVKLEGENHNGADISIENNSGSMIYVHPKFGSNEYIPPITLIAFSTANYQFEWPMSVAVVDGYSQYCPPNGELYEVKNKLSDLSEMLPGQTVVITGNLSEGYQLEVS</sequence>
<dbReference type="AlphaFoldDB" id="A0A238VQ98"/>
<accession>A0A238VQ98</accession>